<reference evidence="12 13" key="1">
    <citation type="submission" date="2016-08" db="EMBL/GenBank/DDBJ databases">
        <authorList>
            <person name="Seilhamer J.J."/>
        </authorList>
    </citation>
    <scope>NUCLEOTIDE SEQUENCE [LARGE SCALE GENOMIC DNA]</scope>
    <source>
        <strain evidence="12 13">PH27A</strain>
    </source>
</reference>
<evidence type="ECO:0000256" key="8">
    <source>
        <dbReference type="ARBA" id="ARBA00048366"/>
    </source>
</evidence>
<name>A0A1E2VBU9_9GAMM</name>
<evidence type="ECO:0000256" key="9">
    <source>
        <dbReference type="HAMAP-Rule" id="MF_01852"/>
    </source>
</evidence>
<evidence type="ECO:0000256" key="6">
    <source>
        <dbReference type="ARBA" id="ARBA00022741"/>
    </source>
</evidence>
<dbReference type="Proteomes" id="UP000094291">
    <property type="component" value="Unassembled WGS sequence"/>
</dbReference>
<comment type="catalytic activity">
    <reaction evidence="8 9">
        <text>L-threonine + hydrogencarbonate + ATP = L-threonylcarbamoyladenylate + diphosphate + H2O</text>
        <dbReference type="Rhea" id="RHEA:36407"/>
        <dbReference type="ChEBI" id="CHEBI:15377"/>
        <dbReference type="ChEBI" id="CHEBI:17544"/>
        <dbReference type="ChEBI" id="CHEBI:30616"/>
        <dbReference type="ChEBI" id="CHEBI:33019"/>
        <dbReference type="ChEBI" id="CHEBI:57926"/>
        <dbReference type="ChEBI" id="CHEBI:73682"/>
        <dbReference type="EC" id="2.7.7.87"/>
    </reaction>
</comment>
<dbReference type="EC" id="2.7.7.87" evidence="9"/>
<dbReference type="AlphaFoldDB" id="A0A1E2VBU9"/>
<evidence type="ECO:0000313" key="13">
    <source>
        <dbReference type="Proteomes" id="UP000094291"/>
    </source>
</evidence>
<keyword evidence="7 9" id="KW-0067">ATP-binding</keyword>
<dbReference type="EMBL" id="MDTQ01000001">
    <property type="protein sequence ID" value="ODC04477.1"/>
    <property type="molecule type" value="Genomic_DNA"/>
</dbReference>
<dbReference type="Gene3D" id="3.90.870.10">
    <property type="entry name" value="DHBP synthase"/>
    <property type="match status" value="1"/>
</dbReference>
<comment type="caution">
    <text evidence="12">The sequence shown here is derived from an EMBL/GenBank/DDBJ whole genome shotgun (WGS) entry which is preliminary data.</text>
</comment>
<keyword evidence="13" id="KW-1185">Reference proteome</keyword>
<dbReference type="GO" id="GO:0003725">
    <property type="term" value="F:double-stranded RNA binding"/>
    <property type="evidence" value="ECO:0007669"/>
    <property type="project" value="InterPro"/>
</dbReference>
<feature type="domain" description="YrdC-like" evidence="11">
    <location>
        <begin position="10"/>
        <end position="193"/>
    </location>
</feature>
<comment type="subcellular location">
    <subcellularLocation>
        <location evidence="1 9">Cytoplasm</location>
    </subcellularLocation>
</comment>
<keyword evidence="2 9" id="KW-0963">Cytoplasm</keyword>
<keyword evidence="3 9" id="KW-0808">Transferase</keyword>
<dbReference type="GO" id="GO:0061710">
    <property type="term" value="F:L-threonylcarbamoyladenylate synthase"/>
    <property type="evidence" value="ECO:0007669"/>
    <property type="project" value="UniProtKB-EC"/>
</dbReference>
<comment type="similarity">
    <text evidence="9">Belongs to the SUA5 family. TsaC subfamily.</text>
</comment>
<dbReference type="InterPro" id="IPR017945">
    <property type="entry name" value="DHBP_synth_RibB-like_a/b_dom"/>
</dbReference>
<dbReference type="GO" id="GO:0006450">
    <property type="term" value="P:regulation of translational fidelity"/>
    <property type="evidence" value="ECO:0007669"/>
    <property type="project" value="TreeGrafter"/>
</dbReference>
<evidence type="ECO:0000259" key="11">
    <source>
        <dbReference type="PROSITE" id="PS51163"/>
    </source>
</evidence>
<dbReference type="InterPro" id="IPR050156">
    <property type="entry name" value="TC-AMP_synthase_SUA5"/>
</dbReference>
<proteinExistence type="inferred from homology"/>
<organism evidence="12 13">
    <name type="scientific">Terasakiispira papahanaumokuakeensis</name>
    <dbReference type="NCBI Taxonomy" id="197479"/>
    <lineage>
        <taxon>Bacteria</taxon>
        <taxon>Pseudomonadati</taxon>
        <taxon>Pseudomonadota</taxon>
        <taxon>Gammaproteobacteria</taxon>
        <taxon>Oceanospirillales</taxon>
        <taxon>Terasakiispira</taxon>
    </lineage>
</organism>
<dbReference type="GO" id="GO:0002949">
    <property type="term" value="P:tRNA threonylcarbamoyladenosine modification"/>
    <property type="evidence" value="ECO:0007669"/>
    <property type="project" value="UniProtKB-UniRule"/>
</dbReference>
<dbReference type="PANTHER" id="PTHR17490:SF18">
    <property type="entry name" value="THREONYLCARBAMOYL-AMP SYNTHASE"/>
    <property type="match status" value="1"/>
</dbReference>
<dbReference type="SUPFAM" id="SSF55821">
    <property type="entry name" value="YrdC/RibB"/>
    <property type="match status" value="1"/>
</dbReference>
<gene>
    <name evidence="9" type="primary">tsaC</name>
    <name evidence="12" type="ORF">BFW38_13975</name>
</gene>
<keyword evidence="5 9" id="KW-0548">Nucleotidyltransferase</keyword>
<dbReference type="PANTHER" id="PTHR17490">
    <property type="entry name" value="SUA5"/>
    <property type="match status" value="1"/>
</dbReference>
<evidence type="ECO:0000313" key="12">
    <source>
        <dbReference type="EMBL" id="ODC04477.1"/>
    </source>
</evidence>
<keyword evidence="6 9" id="KW-0547">Nucleotide-binding</keyword>
<dbReference type="GO" id="GO:0005737">
    <property type="term" value="C:cytoplasm"/>
    <property type="evidence" value="ECO:0007669"/>
    <property type="project" value="UniProtKB-SubCell"/>
</dbReference>
<comment type="function">
    <text evidence="9">Required for the formation of a threonylcarbamoyl group on adenosine at position 37 (t(6)A37) in tRNAs that read codons beginning with adenine. Catalyzes the conversion of L-threonine, HCO(3)(-)/CO(2) and ATP to give threonylcarbamoyl-AMP (TC-AMP) as the acyladenylate intermediate, with the release of diphosphate.</text>
</comment>
<protein>
    <recommendedName>
        <fullName evidence="9">Threonylcarbamoyl-AMP synthase</fullName>
        <shortName evidence="9">TC-AMP synthase</shortName>
        <ecNumber evidence="9">2.7.7.87</ecNumber>
    </recommendedName>
    <alternativeName>
        <fullName evidence="9">L-threonylcarbamoyladenylate synthase</fullName>
    </alternativeName>
    <alternativeName>
        <fullName evidence="9">t(6)A37 threonylcarbamoyladenosine biosynthesis protein TsaC</fullName>
    </alternativeName>
    <alternativeName>
        <fullName evidence="9">tRNA threonylcarbamoyladenosine biosynthesis protein TsaC</fullName>
    </alternativeName>
</protein>
<feature type="region of interest" description="Disordered" evidence="10">
    <location>
        <begin position="161"/>
        <end position="193"/>
    </location>
</feature>
<dbReference type="InterPro" id="IPR006070">
    <property type="entry name" value="Sua5-like_dom"/>
</dbReference>
<dbReference type="Pfam" id="PF01300">
    <property type="entry name" value="Sua5_yciO_yrdC"/>
    <property type="match status" value="1"/>
</dbReference>
<accession>A0A1E2VBU9</accession>
<evidence type="ECO:0000256" key="5">
    <source>
        <dbReference type="ARBA" id="ARBA00022695"/>
    </source>
</evidence>
<dbReference type="PROSITE" id="PS51163">
    <property type="entry name" value="YRDC"/>
    <property type="match status" value="1"/>
</dbReference>
<dbReference type="OrthoDB" id="9814580at2"/>
<evidence type="ECO:0000256" key="4">
    <source>
        <dbReference type="ARBA" id="ARBA00022694"/>
    </source>
</evidence>
<keyword evidence="4 9" id="KW-0819">tRNA processing</keyword>
<evidence type="ECO:0000256" key="10">
    <source>
        <dbReference type="SAM" id="MobiDB-lite"/>
    </source>
</evidence>
<evidence type="ECO:0000256" key="3">
    <source>
        <dbReference type="ARBA" id="ARBA00022679"/>
    </source>
</evidence>
<dbReference type="HAMAP" id="MF_01852">
    <property type="entry name" value="TsaC"/>
    <property type="match status" value="1"/>
</dbReference>
<dbReference type="STRING" id="197479.BFW38_13975"/>
<evidence type="ECO:0000256" key="1">
    <source>
        <dbReference type="ARBA" id="ARBA00004496"/>
    </source>
</evidence>
<dbReference type="GO" id="GO:0005524">
    <property type="term" value="F:ATP binding"/>
    <property type="evidence" value="ECO:0007669"/>
    <property type="project" value="UniProtKB-UniRule"/>
</dbReference>
<evidence type="ECO:0000256" key="2">
    <source>
        <dbReference type="ARBA" id="ARBA00022490"/>
    </source>
</evidence>
<evidence type="ECO:0000256" key="7">
    <source>
        <dbReference type="ARBA" id="ARBA00022840"/>
    </source>
</evidence>
<sequence length="193" mass="20584">MAAAPEVPVWSAISAAASCLRQGGVLAYPTEAVWGVGCDPFNPIAVARLLRIKQRDPAKGVILIAGHQRQLKPWLAPLEDEQRALLDDSWPGPHTWLVPDPERQAPTWIRGQHGSVALRVTDHPLVVALCEAFGGPIVSTSANLAGQPSAMNLREAQRALGDRPDGFLDGPTGGRTQPSQIRDLMSGDTVRAG</sequence>
<dbReference type="InterPro" id="IPR023535">
    <property type="entry name" value="TC-AMP_synthase"/>
</dbReference>
<dbReference type="GO" id="GO:0000049">
    <property type="term" value="F:tRNA binding"/>
    <property type="evidence" value="ECO:0007669"/>
    <property type="project" value="TreeGrafter"/>
</dbReference>